<evidence type="ECO:0000313" key="15">
    <source>
        <dbReference type="EMBL" id="KAK7266743.1"/>
    </source>
</evidence>
<comment type="caution">
    <text evidence="15">The sequence shown here is derived from an EMBL/GenBank/DDBJ whole genome shotgun (WGS) entry which is preliminary data.</text>
</comment>
<dbReference type="InterPro" id="IPR011011">
    <property type="entry name" value="Znf_FYVE_PHD"/>
</dbReference>
<evidence type="ECO:0000256" key="4">
    <source>
        <dbReference type="ARBA" id="ARBA00022723"/>
    </source>
</evidence>
<evidence type="ECO:0000256" key="1">
    <source>
        <dbReference type="ARBA" id="ARBA00004123"/>
    </source>
</evidence>
<dbReference type="PROSITE" id="PS50135">
    <property type="entry name" value="ZF_ZZ_2"/>
    <property type="match status" value="1"/>
</dbReference>
<dbReference type="GO" id="GO:0004402">
    <property type="term" value="F:histone acetyltransferase activity"/>
    <property type="evidence" value="ECO:0007669"/>
    <property type="project" value="InterPro"/>
</dbReference>
<dbReference type="InterPro" id="IPR019786">
    <property type="entry name" value="Zinc_finger_PHD-type_CS"/>
</dbReference>
<evidence type="ECO:0000313" key="16">
    <source>
        <dbReference type="Proteomes" id="UP001372338"/>
    </source>
</evidence>
<evidence type="ECO:0000256" key="6">
    <source>
        <dbReference type="ARBA" id="ARBA00022833"/>
    </source>
</evidence>
<dbReference type="PANTHER" id="PTHR13808:SF53">
    <property type="entry name" value="HISTONE ACETYLTRANSFERASE HAC2"/>
    <property type="match status" value="1"/>
</dbReference>
<dbReference type="GO" id="GO:0005667">
    <property type="term" value="C:transcription regulator complex"/>
    <property type="evidence" value="ECO:0007669"/>
    <property type="project" value="TreeGrafter"/>
</dbReference>
<dbReference type="EC" id="2.3.1.48" evidence="2"/>
<sequence length="1180" mass="134201">MNNIHAKGSSSASGYAKGSSSASGYGTWRDVHASRLTGHSSAASTSSCVRVFPEERRLVSSLQYATNQLHLSPDWRKHPRIAFLRDYIRRTIFATFSSLVPHEQVQNVSYMATIVEYGLFMEASSEEEYMKEKTLNLRVISQLNKFSEGKLVQQVDTSKASTSNMVQSSSSLHAWSNGTLLESPSQNFADPIINTTNYCAPVISNTSSASDDHKMSFIKSMHLTGCSNEMCTGEQSMKLPVHTDNCQSNDCHIRRCQKLYHATGNPKPRSEFESSVIMDSIVRDNGNDAPFDKDVTILPLTKRRKVDPAFNESLHNNASSGLWTQKMVHPYFSKEIPELQQQAESPFSFFNVEGHTNLLLDPMDKSERKNNVIDDTLGQTFESEALPSQDLEANHISEESVPKSHNGIASSNLKENVIGLKSSIHTFCIDPIDAEIEDIHCTTEFNSARENAEKTDIELKADEEKKTKYSNTTVNHISEGLDPKIHDVMASSNLEENVISLNCTMDTLFKDPTDADMEDVHGIAELNHAGENVKEADTELKANQKKKTKSSTEKVNVVALTEFFTLDQLRKHISDLEGPNEKERGSAADSCQLCRKQKLIFAPVPIYCSMCSKRIKRNAAYYLREAEESDTQHFFCTSCYKNFRGDIKFNETSFAKKLLVKMTNNDESEEAWVECNKCKGWQHQICALYNSNRDVDCSGVYICPRCRMKDIENGKHVPLPKTANFGAKDLPRTKLSDHIENRLFKRLMKERADTAKVERKNNPDEVLAAENLSVRVVLSVDKQLKVKKEFLDIFSDENYPSEFLYRSKNIEGVDVCLFGMYVQEFGSECGLPNQRCVYISFLDSCKYFRPDRKTATGEALRTYVYHEILIGYLDYCKKRGFTTCYLYACPPIKGEDYILYCRPDNQKIPNDDRLRRWYHSMLRKASEENIVVGLTNMYDHFFVPTSKCNSKITAASLPYFDGDYWSAKAVELAQQVEQESGGYYEKQLKTLRLTERSLKAMGHRNPSKDTAKDILVMQKLGEFISSSPNNKEDFIVIHLQHACMHCHEVIASGKRWFCTECKNFQECDRCHTADSHSSINGEKHTLCQALIDDIPFDTKENDIILDNEFLENRITFLSFCQNQKNKFQFDTPRRAKYSTMMIIDQLYAQHVIRREVLIDHADAAKTGSYAVIGHKELILE</sequence>
<evidence type="ECO:0000256" key="11">
    <source>
        <dbReference type="SAM" id="MobiDB-lite"/>
    </source>
</evidence>
<dbReference type="AlphaFoldDB" id="A0AAN9F3E2"/>
<dbReference type="InterPro" id="IPR031162">
    <property type="entry name" value="CBP_P300_HAT"/>
</dbReference>
<dbReference type="Pfam" id="PF08214">
    <property type="entry name" value="HAT_KAT11"/>
    <property type="match status" value="1"/>
</dbReference>
<keyword evidence="6" id="KW-0862">Zinc</keyword>
<dbReference type="SUPFAM" id="SSF57850">
    <property type="entry name" value="RING/U-box"/>
    <property type="match status" value="1"/>
</dbReference>
<proteinExistence type="predicted"/>
<keyword evidence="5 10" id="KW-0863">Zinc-finger</keyword>
<dbReference type="Proteomes" id="UP001372338">
    <property type="component" value="Unassembled WGS sequence"/>
</dbReference>
<evidence type="ECO:0000256" key="8">
    <source>
        <dbReference type="ARBA" id="ARBA00023163"/>
    </source>
</evidence>
<keyword evidence="3" id="KW-0808">Transferase</keyword>
<dbReference type="InterPro" id="IPR013083">
    <property type="entry name" value="Znf_RING/FYVE/PHD"/>
</dbReference>
<reference evidence="15 16" key="1">
    <citation type="submission" date="2024-01" db="EMBL/GenBank/DDBJ databases">
        <title>The genomes of 5 underutilized Papilionoideae crops provide insights into root nodulation and disease resistanc.</title>
        <authorList>
            <person name="Yuan L."/>
        </authorList>
    </citation>
    <scope>NUCLEOTIDE SEQUENCE [LARGE SCALE GENOMIC DNA]</scope>
    <source>
        <strain evidence="15">ZHUSHIDOU_FW_LH</strain>
        <tissue evidence="15">Leaf</tissue>
    </source>
</reference>
<dbReference type="GO" id="GO:0005634">
    <property type="term" value="C:nucleus"/>
    <property type="evidence" value="ECO:0007669"/>
    <property type="project" value="UniProtKB-SubCell"/>
</dbReference>
<dbReference type="GO" id="GO:0031490">
    <property type="term" value="F:chromatin DNA binding"/>
    <property type="evidence" value="ECO:0007669"/>
    <property type="project" value="TreeGrafter"/>
</dbReference>
<dbReference type="GO" id="GO:0008270">
    <property type="term" value="F:zinc ion binding"/>
    <property type="evidence" value="ECO:0007669"/>
    <property type="project" value="UniProtKB-KW"/>
</dbReference>
<accession>A0AAN9F3E2</accession>
<dbReference type="SMART" id="SM01250">
    <property type="entry name" value="KAT11"/>
    <property type="match status" value="1"/>
</dbReference>
<dbReference type="GO" id="GO:0045944">
    <property type="term" value="P:positive regulation of transcription by RNA polymerase II"/>
    <property type="evidence" value="ECO:0007669"/>
    <property type="project" value="TreeGrafter"/>
</dbReference>
<feature type="domain" description="CBP/p300-type HAT" evidence="14">
    <location>
        <begin position="724"/>
        <end position="1151"/>
    </location>
</feature>
<dbReference type="InterPro" id="IPR013178">
    <property type="entry name" value="Histone_AcTrfase_Rtt109/CBP"/>
</dbReference>
<organism evidence="15 16">
    <name type="scientific">Crotalaria pallida</name>
    <name type="common">Smooth rattlebox</name>
    <name type="synonym">Crotalaria striata</name>
    <dbReference type="NCBI Taxonomy" id="3830"/>
    <lineage>
        <taxon>Eukaryota</taxon>
        <taxon>Viridiplantae</taxon>
        <taxon>Streptophyta</taxon>
        <taxon>Embryophyta</taxon>
        <taxon>Tracheophyta</taxon>
        <taxon>Spermatophyta</taxon>
        <taxon>Magnoliopsida</taxon>
        <taxon>eudicotyledons</taxon>
        <taxon>Gunneridae</taxon>
        <taxon>Pentapetalae</taxon>
        <taxon>rosids</taxon>
        <taxon>fabids</taxon>
        <taxon>Fabales</taxon>
        <taxon>Fabaceae</taxon>
        <taxon>Papilionoideae</taxon>
        <taxon>50 kb inversion clade</taxon>
        <taxon>genistoids sensu lato</taxon>
        <taxon>core genistoids</taxon>
        <taxon>Crotalarieae</taxon>
        <taxon>Crotalaria</taxon>
    </lineage>
</organism>
<dbReference type="InterPro" id="IPR043145">
    <property type="entry name" value="Znf_ZZ_sf"/>
</dbReference>
<gene>
    <name evidence="15" type="ORF">RIF29_19396</name>
</gene>
<evidence type="ECO:0000259" key="13">
    <source>
        <dbReference type="PROSITE" id="PS50135"/>
    </source>
</evidence>
<name>A0AAN9F3E2_CROPI</name>
<keyword evidence="8" id="KW-0804">Transcription</keyword>
<evidence type="ECO:0000256" key="7">
    <source>
        <dbReference type="ARBA" id="ARBA00023015"/>
    </source>
</evidence>
<comment type="subcellular location">
    <subcellularLocation>
        <location evidence="1">Nucleus</location>
    </subcellularLocation>
</comment>
<dbReference type="SUPFAM" id="SSF57903">
    <property type="entry name" value="FYVE/PHD zinc finger"/>
    <property type="match status" value="1"/>
</dbReference>
<dbReference type="PANTHER" id="PTHR13808">
    <property type="entry name" value="CBP/P300-RELATED"/>
    <property type="match status" value="1"/>
</dbReference>
<dbReference type="GO" id="GO:0000123">
    <property type="term" value="C:histone acetyltransferase complex"/>
    <property type="evidence" value="ECO:0007669"/>
    <property type="project" value="TreeGrafter"/>
</dbReference>
<evidence type="ECO:0000256" key="5">
    <source>
        <dbReference type="ARBA" id="ARBA00022771"/>
    </source>
</evidence>
<keyword evidence="7" id="KW-0805">Transcription regulation</keyword>
<dbReference type="GO" id="GO:0003713">
    <property type="term" value="F:transcription coactivator activity"/>
    <property type="evidence" value="ECO:0007669"/>
    <property type="project" value="TreeGrafter"/>
</dbReference>
<evidence type="ECO:0000256" key="10">
    <source>
        <dbReference type="PROSITE-ProRule" id="PRU00228"/>
    </source>
</evidence>
<dbReference type="SMART" id="SM00249">
    <property type="entry name" value="PHD"/>
    <property type="match status" value="1"/>
</dbReference>
<dbReference type="Gene3D" id="3.30.60.90">
    <property type="match status" value="1"/>
</dbReference>
<dbReference type="PROSITE" id="PS50016">
    <property type="entry name" value="ZF_PHD_2"/>
    <property type="match status" value="1"/>
</dbReference>
<evidence type="ECO:0000259" key="12">
    <source>
        <dbReference type="PROSITE" id="PS50016"/>
    </source>
</evidence>
<keyword evidence="16" id="KW-1185">Reference proteome</keyword>
<evidence type="ECO:0000259" key="14">
    <source>
        <dbReference type="PROSITE" id="PS51727"/>
    </source>
</evidence>
<feature type="domain" description="ZZ-type" evidence="13">
    <location>
        <begin position="1038"/>
        <end position="1094"/>
    </location>
</feature>
<dbReference type="PROSITE" id="PS01359">
    <property type="entry name" value="ZF_PHD_1"/>
    <property type="match status" value="1"/>
</dbReference>
<dbReference type="EMBL" id="JAYWIO010000004">
    <property type="protein sequence ID" value="KAK7266743.1"/>
    <property type="molecule type" value="Genomic_DNA"/>
</dbReference>
<dbReference type="Gene3D" id="3.30.40.10">
    <property type="entry name" value="Zinc/RING finger domain, C3HC4 (zinc finger)"/>
    <property type="match status" value="1"/>
</dbReference>
<evidence type="ECO:0000256" key="3">
    <source>
        <dbReference type="ARBA" id="ARBA00022679"/>
    </source>
</evidence>
<evidence type="ECO:0000256" key="9">
    <source>
        <dbReference type="ARBA" id="ARBA00023242"/>
    </source>
</evidence>
<keyword evidence="4" id="KW-0479">Metal-binding</keyword>
<dbReference type="InterPro" id="IPR001965">
    <property type="entry name" value="Znf_PHD"/>
</dbReference>
<dbReference type="InterPro" id="IPR019787">
    <property type="entry name" value="Znf_PHD-finger"/>
</dbReference>
<dbReference type="PROSITE" id="PS51727">
    <property type="entry name" value="CBP_P300_HAT"/>
    <property type="match status" value="1"/>
</dbReference>
<feature type="domain" description="PHD-type" evidence="12">
    <location>
        <begin position="633"/>
        <end position="709"/>
    </location>
</feature>
<dbReference type="InterPro" id="IPR000433">
    <property type="entry name" value="Znf_ZZ"/>
</dbReference>
<protein>
    <recommendedName>
        <fullName evidence="2">histone acetyltransferase</fullName>
        <ecNumber evidence="2">2.3.1.48</ecNumber>
    </recommendedName>
</protein>
<keyword evidence="9" id="KW-0539">Nucleus</keyword>
<evidence type="ECO:0000256" key="2">
    <source>
        <dbReference type="ARBA" id="ARBA00013184"/>
    </source>
</evidence>
<feature type="region of interest" description="Disordered" evidence="11">
    <location>
        <begin position="1"/>
        <end position="23"/>
    </location>
</feature>